<dbReference type="OrthoDB" id="120967at2759"/>
<evidence type="ECO:0008006" key="6">
    <source>
        <dbReference type="Google" id="ProtNLM"/>
    </source>
</evidence>
<accession>A0A0M9VR09</accession>
<evidence type="ECO:0000313" key="5">
    <source>
        <dbReference type="Proteomes" id="UP000037751"/>
    </source>
</evidence>
<dbReference type="Proteomes" id="UP000037751">
    <property type="component" value="Unassembled WGS sequence"/>
</dbReference>
<feature type="region of interest" description="Disordered" evidence="1">
    <location>
        <begin position="352"/>
        <end position="371"/>
    </location>
</feature>
<gene>
    <name evidence="4" type="ORF">Malapachy_3219</name>
</gene>
<dbReference type="Pfam" id="PF02194">
    <property type="entry name" value="PXA"/>
    <property type="match status" value="1"/>
</dbReference>
<dbReference type="PANTHER" id="PTHR22775:SF3">
    <property type="entry name" value="SORTING NEXIN-13"/>
    <property type="match status" value="1"/>
</dbReference>
<dbReference type="PROSITE" id="PS51207">
    <property type="entry name" value="PXA"/>
    <property type="match status" value="1"/>
</dbReference>
<dbReference type="AlphaFoldDB" id="A0A0M9VR09"/>
<feature type="region of interest" description="Disordered" evidence="1">
    <location>
        <begin position="268"/>
        <end position="315"/>
    </location>
</feature>
<dbReference type="PROSITE" id="PS51257">
    <property type="entry name" value="PROKAR_LIPOPROTEIN"/>
    <property type="match status" value="1"/>
</dbReference>
<keyword evidence="5" id="KW-1185">Reference proteome</keyword>
<name>A0A0M9VR09_9BASI</name>
<feature type="region of interest" description="Disordered" evidence="1">
    <location>
        <begin position="392"/>
        <end position="413"/>
    </location>
</feature>
<dbReference type="PROSITE" id="PS50132">
    <property type="entry name" value="RGS"/>
    <property type="match status" value="1"/>
</dbReference>
<dbReference type="SUPFAM" id="SSF48097">
    <property type="entry name" value="Regulator of G-protein signaling, RGS"/>
    <property type="match status" value="1"/>
</dbReference>
<feature type="compositionally biased region" description="Low complexity" evidence="1">
    <location>
        <begin position="398"/>
        <end position="413"/>
    </location>
</feature>
<dbReference type="EMBL" id="LGAV01000001">
    <property type="protein sequence ID" value="KOS16093.1"/>
    <property type="molecule type" value="Genomic_DNA"/>
</dbReference>
<dbReference type="SMART" id="SM00313">
    <property type="entry name" value="PXA"/>
    <property type="match status" value="1"/>
</dbReference>
<comment type="caution">
    <text evidence="4">The sequence shown here is derived from an EMBL/GenBank/DDBJ whole genome shotgun (WGS) entry which is preliminary data.</text>
</comment>
<reference evidence="4 5" key="1">
    <citation type="submission" date="2015-07" db="EMBL/GenBank/DDBJ databases">
        <title>Draft Genome Sequence of Malassezia furfur CBS1878 and Malassezia pachydermatis CBS1879.</title>
        <authorList>
            <person name="Triana S."/>
            <person name="Ohm R."/>
            <person name="Gonzalez A."/>
            <person name="DeCock H."/>
            <person name="Restrepo S."/>
            <person name="Celis A."/>
        </authorList>
    </citation>
    <scope>NUCLEOTIDE SEQUENCE [LARGE SCALE GENOMIC DNA]</scope>
    <source>
        <strain evidence="4 5">CBS 1879</strain>
    </source>
</reference>
<dbReference type="PANTHER" id="PTHR22775">
    <property type="entry name" value="SORTING NEXIN"/>
    <property type="match status" value="1"/>
</dbReference>
<protein>
    <recommendedName>
        <fullName evidence="6">PXA domain-containing protein</fullName>
    </recommendedName>
</protein>
<proteinExistence type="predicted"/>
<dbReference type="RefSeq" id="XP_017993725.1">
    <property type="nucleotide sequence ID" value="XM_018137696.1"/>
</dbReference>
<sequence>MGHPKTSMSELLLFLASGLASLLQALLCAVGLLACLSVSLLWYTSRYPVKPMPHYTEPLVFAPEPDQPLLQGNDATQDFAHLIVRDFIRTWHNVLVQGETSQDALAFPMLIEDRISSCVNALFLRASTSDWLKFLMKHAMPTIVEHIRRFEQAELDTYGTQKTTAFHHKFDELLLASKYQGPLHPAVGTTSSLDSKVSELVYLRTLSERLLRALTPAHYTWTPTSMALVREVLSCSILYPVIDMASDPDWINEMVLQTLQHRLKRNLSAKSHSDKGHTMHSPPQTQGKTHPSRAVAGSQAKNGRKKYNKIEHTKSTSTDKWTSFRALLAATNSLLELHRIRDGLLLELDRRQSEEVRGTDQKNGKGKASSAGAIRRIQLALNLVQERVEQIEGKQVEPSPSDSVSSPLSPSRSTSVTLLDTLHDSVGLSNFIEFMERRNRSPLIQFWIFVNAFKDPLEQVDINLEIHAGKPDNSHER</sequence>
<dbReference type="GeneID" id="28729572"/>
<evidence type="ECO:0000259" key="2">
    <source>
        <dbReference type="PROSITE" id="PS50132"/>
    </source>
</evidence>
<dbReference type="VEuPathDB" id="FungiDB:Malapachy_3219"/>
<dbReference type="STRING" id="77020.A0A0M9VR09"/>
<dbReference type="InterPro" id="IPR003114">
    <property type="entry name" value="Phox_assoc"/>
</dbReference>
<feature type="domain" description="PXA" evidence="3">
    <location>
        <begin position="69"/>
        <end position="263"/>
    </location>
</feature>
<evidence type="ECO:0000313" key="4">
    <source>
        <dbReference type="EMBL" id="KOS16093.1"/>
    </source>
</evidence>
<evidence type="ECO:0000256" key="1">
    <source>
        <dbReference type="SAM" id="MobiDB-lite"/>
    </source>
</evidence>
<feature type="domain" description="RGS" evidence="2">
    <location>
        <begin position="417"/>
        <end position="454"/>
    </location>
</feature>
<evidence type="ECO:0000259" key="3">
    <source>
        <dbReference type="PROSITE" id="PS51207"/>
    </source>
</evidence>
<organism evidence="4 5">
    <name type="scientific">Malassezia pachydermatis</name>
    <dbReference type="NCBI Taxonomy" id="77020"/>
    <lineage>
        <taxon>Eukaryota</taxon>
        <taxon>Fungi</taxon>
        <taxon>Dikarya</taxon>
        <taxon>Basidiomycota</taxon>
        <taxon>Ustilaginomycotina</taxon>
        <taxon>Malasseziomycetes</taxon>
        <taxon>Malasseziales</taxon>
        <taxon>Malasseziaceae</taxon>
        <taxon>Malassezia</taxon>
    </lineage>
</organism>
<dbReference type="InterPro" id="IPR036305">
    <property type="entry name" value="RGS_sf"/>
</dbReference>
<dbReference type="GO" id="GO:0035091">
    <property type="term" value="F:phosphatidylinositol binding"/>
    <property type="evidence" value="ECO:0007669"/>
    <property type="project" value="TreeGrafter"/>
</dbReference>
<feature type="compositionally biased region" description="Basic and acidic residues" evidence="1">
    <location>
        <begin position="352"/>
        <end position="363"/>
    </location>
</feature>
<dbReference type="InterPro" id="IPR016137">
    <property type="entry name" value="RGS"/>
</dbReference>